<accession>A0A0L0WDG3</accession>
<dbReference type="GO" id="GO:0005886">
    <property type="term" value="C:plasma membrane"/>
    <property type="evidence" value="ECO:0007669"/>
    <property type="project" value="UniProtKB-SubCell"/>
</dbReference>
<dbReference type="Proteomes" id="UP000037267">
    <property type="component" value="Unassembled WGS sequence"/>
</dbReference>
<comment type="subcellular location">
    <subcellularLocation>
        <location evidence="1">Cell membrane</location>
        <topology evidence="1">Single-pass membrane protein</topology>
    </subcellularLocation>
</comment>
<comment type="caution">
    <text evidence="8">The sequence shown here is derived from an EMBL/GenBank/DDBJ whole genome shotgun (WGS) entry which is preliminary data.</text>
</comment>
<evidence type="ECO:0000256" key="3">
    <source>
        <dbReference type="ARBA" id="ARBA00022692"/>
    </source>
</evidence>
<keyword evidence="2" id="KW-1003">Cell membrane</keyword>
<keyword evidence="5 6" id="KW-0472">Membrane</keyword>
<evidence type="ECO:0000313" key="8">
    <source>
        <dbReference type="EMBL" id="KNF09519.1"/>
    </source>
</evidence>
<sequence length="151" mass="17103">MSINIYRSNSDKMISGVCGGLGKHFDISSDIVRVIWIILGLSLHGFAVFGYILCAILMPQDPNGSNAYNSQGQYHYNNNTGSYKQYTPHNSSSFTFNEKNKRMLGIFFIIIGLLFLIRKFFIFDPEYIYAALLIIAGIFILIRGGKNNEKR</sequence>
<keyword evidence="4 6" id="KW-1133">Transmembrane helix</keyword>
<organism evidence="8 9">
    <name type="scientific">Gottschalkia purinilytica</name>
    <name type="common">Clostridium purinilyticum</name>
    <dbReference type="NCBI Taxonomy" id="1503"/>
    <lineage>
        <taxon>Bacteria</taxon>
        <taxon>Bacillati</taxon>
        <taxon>Bacillota</taxon>
        <taxon>Tissierellia</taxon>
        <taxon>Tissierellales</taxon>
        <taxon>Gottschalkiaceae</taxon>
        <taxon>Gottschalkia</taxon>
    </lineage>
</organism>
<gene>
    <name evidence="8" type="ORF">CLPU_3c02990</name>
</gene>
<protein>
    <submittedName>
        <fullName evidence="8">Phage shock protein C-like protein</fullName>
    </submittedName>
</protein>
<keyword evidence="9" id="KW-1185">Reference proteome</keyword>
<dbReference type="InterPro" id="IPR007168">
    <property type="entry name" value="Phageshock_PspC_N"/>
</dbReference>
<dbReference type="AlphaFoldDB" id="A0A0L0WDG3"/>
<evidence type="ECO:0000256" key="4">
    <source>
        <dbReference type="ARBA" id="ARBA00022989"/>
    </source>
</evidence>
<dbReference type="Pfam" id="PF04024">
    <property type="entry name" value="PspC"/>
    <property type="match status" value="1"/>
</dbReference>
<dbReference type="InterPro" id="IPR052027">
    <property type="entry name" value="PspC"/>
</dbReference>
<reference evidence="9" key="1">
    <citation type="submission" date="2015-07" db="EMBL/GenBank/DDBJ databases">
        <title>Draft genome sequence of the purine-degrading Gottschalkia purinilyticum DSM 1384 (formerly Clostridium purinilyticum).</title>
        <authorList>
            <person name="Poehlein A."/>
            <person name="Schiel-Bengelsdorf B."/>
            <person name="Bengelsdorf F.R."/>
            <person name="Daniel R."/>
            <person name="Duerre P."/>
        </authorList>
    </citation>
    <scope>NUCLEOTIDE SEQUENCE [LARGE SCALE GENOMIC DNA]</scope>
    <source>
        <strain evidence="9">DSM 1384</strain>
    </source>
</reference>
<evidence type="ECO:0000313" key="9">
    <source>
        <dbReference type="Proteomes" id="UP000037267"/>
    </source>
</evidence>
<evidence type="ECO:0000256" key="1">
    <source>
        <dbReference type="ARBA" id="ARBA00004162"/>
    </source>
</evidence>
<dbReference type="PANTHER" id="PTHR33885:SF3">
    <property type="entry name" value="PHAGE SHOCK PROTEIN C"/>
    <property type="match status" value="1"/>
</dbReference>
<dbReference type="STRING" id="1503.CLPU_3c02990"/>
<keyword evidence="3 6" id="KW-0812">Transmembrane</keyword>
<evidence type="ECO:0000259" key="7">
    <source>
        <dbReference type="Pfam" id="PF04024"/>
    </source>
</evidence>
<name>A0A0L0WDG3_GOTPU</name>
<feature type="transmembrane region" description="Helical" evidence="6">
    <location>
        <begin position="103"/>
        <end position="121"/>
    </location>
</feature>
<feature type="transmembrane region" description="Helical" evidence="6">
    <location>
        <begin position="127"/>
        <end position="145"/>
    </location>
</feature>
<dbReference type="OrthoDB" id="9815286at2"/>
<proteinExistence type="predicted"/>
<evidence type="ECO:0000256" key="6">
    <source>
        <dbReference type="SAM" id="Phobius"/>
    </source>
</evidence>
<evidence type="ECO:0000256" key="5">
    <source>
        <dbReference type="ARBA" id="ARBA00023136"/>
    </source>
</evidence>
<dbReference type="EMBL" id="LGSS01000003">
    <property type="protein sequence ID" value="KNF09519.1"/>
    <property type="molecule type" value="Genomic_DNA"/>
</dbReference>
<dbReference type="RefSeq" id="WP_050354494.1">
    <property type="nucleotide sequence ID" value="NZ_LGSS01000003.1"/>
</dbReference>
<evidence type="ECO:0000256" key="2">
    <source>
        <dbReference type="ARBA" id="ARBA00022475"/>
    </source>
</evidence>
<dbReference type="PANTHER" id="PTHR33885">
    <property type="entry name" value="PHAGE SHOCK PROTEIN C"/>
    <property type="match status" value="1"/>
</dbReference>
<feature type="domain" description="Phage shock protein PspC N-terminal" evidence="7">
    <location>
        <begin position="5"/>
        <end position="60"/>
    </location>
</feature>
<feature type="transmembrane region" description="Helical" evidence="6">
    <location>
        <begin position="34"/>
        <end position="58"/>
    </location>
</feature>